<organism evidence="11 12">
    <name type="scientific">Clostridium acetobutylicum (strain ATCC 824 / DSM 792 / JCM 1419 / IAM 19013 / LMG 5710 / NBRC 13948 / NRRL B-527 / VKM B-1787 / 2291 / W)</name>
    <dbReference type="NCBI Taxonomy" id="272562"/>
    <lineage>
        <taxon>Bacteria</taxon>
        <taxon>Bacillati</taxon>
        <taxon>Bacillota</taxon>
        <taxon>Clostridia</taxon>
        <taxon>Eubacteriales</taxon>
        <taxon>Clostridiaceae</taxon>
        <taxon>Clostridium</taxon>
    </lineage>
</organism>
<keyword evidence="9" id="KW-0472">Membrane</keyword>
<dbReference type="Gene3D" id="3.30.565.10">
    <property type="entry name" value="Histidine kinase-like ATPase, C-terminal domain"/>
    <property type="match status" value="1"/>
</dbReference>
<dbReference type="Proteomes" id="UP000000814">
    <property type="component" value="Chromosome"/>
</dbReference>
<dbReference type="GO" id="GO:0000155">
    <property type="term" value="F:phosphorelay sensor kinase activity"/>
    <property type="evidence" value="ECO:0007669"/>
    <property type="project" value="InterPro"/>
</dbReference>
<dbReference type="STRING" id="272562.CA_C2253"/>
<feature type="transmembrane region" description="Helical" evidence="9">
    <location>
        <begin position="15"/>
        <end position="31"/>
    </location>
</feature>
<dbReference type="SUPFAM" id="SSF55874">
    <property type="entry name" value="ATPase domain of HSP90 chaperone/DNA topoisomerase II/histidine kinase"/>
    <property type="match status" value="1"/>
</dbReference>
<sequence>MENFLSLFDFFKSKIRYIFLIYTIFTIYMNSKNCFINYVLLIFLDVILIIYSFIFLNKKQKYPFLFIIISTIVYAFIWLFGHCDNIYYFIILDDIFEIKADFKKKLLVAIHSSAFMMVTLKNLIFKNYDLHEILSSIAYSIIIYMAILFVFIFIHKFKDERDKLKILNSNLIEYSFNEREFLLSEERNRISQELHDSIGHSLMALSMNIKYLKGIKNRSNINEELDNMDKVIKESVQTLRSTVYNLKKLDECCDLKKEVYDIIKKFNRLDIVKINFDCASDIEKSTTTIKNTLIKTIKEGITNSLKHGNPTEINVTLTLVNSYIKLIIQDNGVGCQNIKPSAGLNGIKKRIEALNGKVAFESKARKGFTIETEIPGGF</sequence>
<evidence type="ECO:0000313" key="12">
    <source>
        <dbReference type="Proteomes" id="UP000000814"/>
    </source>
</evidence>
<feature type="transmembrane region" description="Helical" evidence="9">
    <location>
        <begin position="38"/>
        <end position="56"/>
    </location>
</feature>
<keyword evidence="4" id="KW-0808">Transferase</keyword>
<evidence type="ECO:0000256" key="3">
    <source>
        <dbReference type="ARBA" id="ARBA00022553"/>
    </source>
</evidence>
<evidence type="ECO:0000256" key="1">
    <source>
        <dbReference type="ARBA" id="ARBA00000085"/>
    </source>
</evidence>
<keyword evidence="6 11" id="KW-0418">Kinase</keyword>
<dbReference type="OrthoDB" id="199946at2"/>
<dbReference type="CDD" id="cd16917">
    <property type="entry name" value="HATPase_UhpB-NarQ-NarX-like"/>
    <property type="match status" value="1"/>
</dbReference>
<evidence type="ECO:0000256" key="9">
    <source>
        <dbReference type="SAM" id="Phobius"/>
    </source>
</evidence>
<dbReference type="AlphaFoldDB" id="Q97GW2"/>
<keyword evidence="7" id="KW-0067">ATP-binding</keyword>
<evidence type="ECO:0000256" key="6">
    <source>
        <dbReference type="ARBA" id="ARBA00022777"/>
    </source>
</evidence>
<dbReference type="PATRIC" id="fig|272562.8.peg.2454"/>
<accession>Q97GW2</accession>
<evidence type="ECO:0000259" key="10">
    <source>
        <dbReference type="Pfam" id="PF07730"/>
    </source>
</evidence>
<protein>
    <recommendedName>
        <fullName evidence="2">histidine kinase</fullName>
        <ecNumber evidence="2">2.7.13.3</ecNumber>
    </recommendedName>
</protein>
<evidence type="ECO:0000256" key="8">
    <source>
        <dbReference type="ARBA" id="ARBA00023012"/>
    </source>
</evidence>
<reference evidence="11 12" key="1">
    <citation type="journal article" date="2001" name="J. Bacteriol.">
        <title>Genome sequence and comparative analysis of the solvent-producing bacterium Clostridium acetobutylicum.</title>
        <authorList>
            <person name="Nolling J."/>
            <person name="Breton G."/>
            <person name="Omelchenko M.V."/>
            <person name="Makarova K.S."/>
            <person name="Zeng Q."/>
            <person name="Gibson R."/>
            <person name="Lee H.M."/>
            <person name="Dubois J."/>
            <person name="Qiu D."/>
            <person name="Hitti J."/>
            <person name="Wolf Y.I."/>
            <person name="Tatusov R.L."/>
            <person name="Sabathe F."/>
            <person name="Doucette-Stamm L."/>
            <person name="Soucaille P."/>
            <person name="Daly M.J."/>
            <person name="Bennett G.N."/>
            <person name="Koonin E.V."/>
            <person name="Smith D.R."/>
        </authorList>
    </citation>
    <scope>NUCLEOTIDE SEQUENCE [LARGE SCALE GENOMIC DNA]</scope>
    <source>
        <strain evidence="12">ATCC 824 / DSM 792 / JCM 1419 / LMG 5710 / VKM B-1787</strain>
    </source>
</reference>
<dbReference type="EMBL" id="AE001437">
    <property type="protein sequence ID" value="AAK80210.1"/>
    <property type="molecule type" value="Genomic_DNA"/>
</dbReference>
<dbReference type="InterPro" id="IPR011712">
    <property type="entry name" value="Sig_transdc_His_kin_sub3_dim/P"/>
</dbReference>
<gene>
    <name evidence="11" type="ordered locus">CA_C2253</name>
</gene>
<evidence type="ECO:0000256" key="4">
    <source>
        <dbReference type="ARBA" id="ARBA00022679"/>
    </source>
</evidence>
<dbReference type="GO" id="GO:0016020">
    <property type="term" value="C:membrane"/>
    <property type="evidence" value="ECO:0007669"/>
    <property type="project" value="InterPro"/>
</dbReference>
<keyword evidence="9" id="KW-0812">Transmembrane</keyword>
<keyword evidence="3" id="KW-0597">Phosphoprotein</keyword>
<dbReference type="RefSeq" id="WP_010965551.1">
    <property type="nucleotide sequence ID" value="NC_003030.1"/>
</dbReference>
<dbReference type="GO" id="GO:0046983">
    <property type="term" value="F:protein dimerization activity"/>
    <property type="evidence" value="ECO:0007669"/>
    <property type="project" value="InterPro"/>
</dbReference>
<dbReference type="eggNOG" id="COG4585">
    <property type="taxonomic scope" value="Bacteria"/>
</dbReference>
<dbReference type="Pfam" id="PF07730">
    <property type="entry name" value="HisKA_3"/>
    <property type="match status" value="1"/>
</dbReference>
<evidence type="ECO:0000256" key="5">
    <source>
        <dbReference type="ARBA" id="ARBA00022741"/>
    </source>
</evidence>
<keyword evidence="8" id="KW-0902">Two-component regulatory system</keyword>
<dbReference type="PANTHER" id="PTHR24421:SF10">
    <property type="entry name" value="NITRATE_NITRITE SENSOR PROTEIN NARQ"/>
    <property type="match status" value="1"/>
</dbReference>
<feature type="transmembrane region" description="Helical" evidence="9">
    <location>
        <begin position="62"/>
        <end position="81"/>
    </location>
</feature>
<dbReference type="InterPro" id="IPR036890">
    <property type="entry name" value="HATPase_C_sf"/>
</dbReference>
<comment type="catalytic activity">
    <reaction evidence="1">
        <text>ATP + protein L-histidine = ADP + protein N-phospho-L-histidine.</text>
        <dbReference type="EC" id="2.7.13.3"/>
    </reaction>
</comment>
<dbReference type="Gene3D" id="1.20.5.1930">
    <property type="match status" value="1"/>
</dbReference>
<dbReference type="HOGENOM" id="CLU_000445_20_15_9"/>
<dbReference type="PIR" id="G97177">
    <property type="entry name" value="G97177"/>
</dbReference>
<feature type="transmembrane region" description="Helical" evidence="9">
    <location>
        <begin position="106"/>
        <end position="125"/>
    </location>
</feature>
<dbReference type="EC" id="2.7.13.3" evidence="2"/>
<dbReference type="InterPro" id="IPR050482">
    <property type="entry name" value="Sensor_HK_TwoCompSys"/>
</dbReference>
<keyword evidence="12" id="KW-1185">Reference proteome</keyword>
<keyword evidence="5" id="KW-0547">Nucleotide-binding</keyword>
<proteinExistence type="predicted"/>
<feature type="domain" description="Signal transduction histidine kinase subgroup 3 dimerisation and phosphoacceptor" evidence="10">
    <location>
        <begin position="186"/>
        <end position="248"/>
    </location>
</feature>
<evidence type="ECO:0000313" key="11">
    <source>
        <dbReference type="EMBL" id="AAK80210.1"/>
    </source>
</evidence>
<name>Q97GW2_CLOAB</name>
<dbReference type="KEGG" id="cac:CA_C2253"/>
<evidence type="ECO:0000256" key="7">
    <source>
        <dbReference type="ARBA" id="ARBA00022840"/>
    </source>
</evidence>
<dbReference type="PANTHER" id="PTHR24421">
    <property type="entry name" value="NITRATE/NITRITE SENSOR PROTEIN NARX-RELATED"/>
    <property type="match status" value="1"/>
</dbReference>
<dbReference type="GO" id="GO:0005524">
    <property type="term" value="F:ATP binding"/>
    <property type="evidence" value="ECO:0007669"/>
    <property type="project" value="UniProtKB-KW"/>
</dbReference>
<evidence type="ECO:0000256" key="2">
    <source>
        <dbReference type="ARBA" id="ARBA00012438"/>
    </source>
</evidence>
<keyword evidence="9" id="KW-1133">Transmembrane helix</keyword>
<feature type="transmembrane region" description="Helical" evidence="9">
    <location>
        <begin position="137"/>
        <end position="155"/>
    </location>
</feature>